<evidence type="ECO:0000313" key="2">
    <source>
        <dbReference type="Proteomes" id="UP001285441"/>
    </source>
</evidence>
<evidence type="ECO:0000313" key="1">
    <source>
        <dbReference type="EMBL" id="KAK3388047.1"/>
    </source>
</evidence>
<dbReference type="Proteomes" id="UP001285441">
    <property type="component" value="Unassembled WGS sequence"/>
</dbReference>
<protein>
    <submittedName>
        <fullName evidence="1">BcABA3</fullName>
    </submittedName>
</protein>
<reference evidence="1" key="2">
    <citation type="submission" date="2023-06" db="EMBL/GenBank/DDBJ databases">
        <authorList>
            <consortium name="Lawrence Berkeley National Laboratory"/>
            <person name="Haridas S."/>
            <person name="Hensen N."/>
            <person name="Bonometti L."/>
            <person name="Westerberg I."/>
            <person name="Brannstrom I.O."/>
            <person name="Guillou S."/>
            <person name="Cros-Aarteil S."/>
            <person name="Calhoun S."/>
            <person name="Kuo A."/>
            <person name="Mondo S."/>
            <person name="Pangilinan J."/>
            <person name="Riley R."/>
            <person name="LaButti K."/>
            <person name="Andreopoulos B."/>
            <person name="Lipzen A."/>
            <person name="Chen C."/>
            <person name="Yanf M."/>
            <person name="Daum C."/>
            <person name="Ng V."/>
            <person name="Clum A."/>
            <person name="Steindorff A."/>
            <person name="Ohm R."/>
            <person name="Martin F."/>
            <person name="Silar P."/>
            <person name="Natvig D."/>
            <person name="Lalanne C."/>
            <person name="Gautier V."/>
            <person name="Ament-velasquez S.L."/>
            <person name="Kruys A."/>
            <person name="Hutchinson M.I."/>
            <person name="Powell A.J."/>
            <person name="Barry K."/>
            <person name="Miller A.N."/>
            <person name="Grigoriev I.V."/>
            <person name="Debuchy R."/>
            <person name="Gladieux P."/>
            <person name="Thoren M.H."/>
            <person name="Johannesson H."/>
        </authorList>
    </citation>
    <scope>NUCLEOTIDE SEQUENCE</scope>
    <source>
        <strain evidence="1">CBS 232.78</strain>
    </source>
</reference>
<comment type="caution">
    <text evidence="1">The sequence shown here is derived from an EMBL/GenBank/DDBJ whole genome shotgun (WGS) entry which is preliminary data.</text>
</comment>
<keyword evidence="2" id="KW-1185">Reference proteome</keyword>
<accession>A0AAE0NUQ2</accession>
<organism evidence="1 2">
    <name type="scientific">Podospora didyma</name>
    <dbReference type="NCBI Taxonomy" id="330526"/>
    <lineage>
        <taxon>Eukaryota</taxon>
        <taxon>Fungi</taxon>
        <taxon>Dikarya</taxon>
        <taxon>Ascomycota</taxon>
        <taxon>Pezizomycotina</taxon>
        <taxon>Sordariomycetes</taxon>
        <taxon>Sordariomycetidae</taxon>
        <taxon>Sordariales</taxon>
        <taxon>Podosporaceae</taxon>
        <taxon>Podospora</taxon>
    </lineage>
</organism>
<sequence>MASSSHLATSYSEPISNTNHLKPTLDVLSKTATVGHQQTKHKDLWFFPNELQNDLQGVSLLPNVIAEVIACAWEYVRCVIPQYTNRPRYIAFCRIIIIGVIAEFRGSLVDITSPSPIILGYDLDSLLSIVYGSSSQIHEAMAREYKTFILITADKANKSRRIHSELFHRYTNALARSPETWFRLRDCDALARFTIAAALTCNDHDSFWFSEDEINMLCEIADAMYDAASYYKHRAEGETNNTFAYAGGDMRQETYRQCREVLWELDCAWADSPPHRCVLNFMRSFGGPIHIMMRRYRYVEDGLTVGREETDAVVAQTRKNFKLWNRVTDDEFGTLGKSGKQRRERSRETKERYDAAIVRKTELMFDGLAEILEASEEVHCGSCQYRNVTEAERIGLFGGVQLCEECRTTWRVYLQGISKRASEPGYSYLVT</sequence>
<proteinExistence type="predicted"/>
<name>A0AAE0NUQ2_9PEZI</name>
<reference evidence="1" key="1">
    <citation type="journal article" date="2023" name="Mol. Phylogenet. Evol.">
        <title>Genome-scale phylogeny and comparative genomics of the fungal order Sordariales.</title>
        <authorList>
            <person name="Hensen N."/>
            <person name="Bonometti L."/>
            <person name="Westerberg I."/>
            <person name="Brannstrom I.O."/>
            <person name="Guillou S."/>
            <person name="Cros-Aarteil S."/>
            <person name="Calhoun S."/>
            <person name="Haridas S."/>
            <person name="Kuo A."/>
            <person name="Mondo S."/>
            <person name="Pangilinan J."/>
            <person name="Riley R."/>
            <person name="LaButti K."/>
            <person name="Andreopoulos B."/>
            <person name="Lipzen A."/>
            <person name="Chen C."/>
            <person name="Yan M."/>
            <person name="Daum C."/>
            <person name="Ng V."/>
            <person name="Clum A."/>
            <person name="Steindorff A."/>
            <person name="Ohm R.A."/>
            <person name="Martin F."/>
            <person name="Silar P."/>
            <person name="Natvig D.O."/>
            <person name="Lalanne C."/>
            <person name="Gautier V."/>
            <person name="Ament-Velasquez S.L."/>
            <person name="Kruys A."/>
            <person name="Hutchinson M.I."/>
            <person name="Powell A.J."/>
            <person name="Barry K."/>
            <person name="Miller A.N."/>
            <person name="Grigoriev I.V."/>
            <person name="Debuchy R."/>
            <person name="Gladieux P."/>
            <person name="Hiltunen Thoren M."/>
            <person name="Johannesson H."/>
        </authorList>
    </citation>
    <scope>NUCLEOTIDE SEQUENCE</scope>
    <source>
        <strain evidence="1">CBS 232.78</strain>
    </source>
</reference>
<gene>
    <name evidence="1" type="ORF">B0H63DRAFT_493996</name>
</gene>
<dbReference type="AlphaFoldDB" id="A0AAE0NUQ2"/>
<dbReference type="EMBL" id="JAULSW010000003">
    <property type="protein sequence ID" value="KAK3388047.1"/>
    <property type="molecule type" value="Genomic_DNA"/>
</dbReference>